<dbReference type="PANTHER" id="PTHR30204:SF94">
    <property type="entry name" value="HEAVY METAL-DEPENDENT TRANSCRIPTIONAL REGULATOR HI_0293-RELATED"/>
    <property type="match status" value="1"/>
</dbReference>
<dbReference type="GO" id="GO:0003677">
    <property type="term" value="F:DNA binding"/>
    <property type="evidence" value="ECO:0007669"/>
    <property type="project" value="UniProtKB-KW"/>
</dbReference>
<keyword evidence="5" id="KW-0805">Transcription regulation</keyword>
<feature type="domain" description="HMA" evidence="9">
    <location>
        <begin position="152"/>
        <end position="218"/>
    </location>
</feature>
<proteinExistence type="predicted"/>
<accession>A6EUL3</accession>
<keyword evidence="3" id="KW-0479">Metal-binding</keyword>
<evidence type="ECO:0000259" key="9">
    <source>
        <dbReference type="PROSITE" id="PS50846"/>
    </source>
</evidence>
<evidence type="ECO:0000313" key="12">
    <source>
        <dbReference type="Proteomes" id="UP000005856"/>
    </source>
</evidence>
<reference evidence="11 12" key="1">
    <citation type="submission" date="2007-06" db="EMBL/GenBank/DDBJ databases">
        <authorList>
            <person name="Green D."/>
            <person name="Ferriera S."/>
            <person name="Johnson J."/>
            <person name="Kravitz S."/>
            <person name="Beeson K."/>
            <person name="Sutton G."/>
            <person name="Rogers Y.-H."/>
            <person name="Friedman R."/>
            <person name="Frazier M."/>
            <person name="Venter J.C."/>
        </authorList>
    </citation>
    <scope>NUCLEOTIDE SEQUENCE [LARGE SCALE GENOMIC DNA]</scope>
    <source>
        <strain evidence="11 12">DG893</strain>
    </source>
</reference>
<name>A6EUL3_9GAMM</name>
<comment type="caution">
    <text evidence="11">The sequence shown here is derived from an EMBL/GenBank/DDBJ whole genome shotgun (WGS) entry which is preliminary data.</text>
</comment>
<dbReference type="PROSITE" id="PS50846">
    <property type="entry name" value="HMA_2"/>
    <property type="match status" value="1"/>
</dbReference>
<evidence type="ECO:0000313" key="11">
    <source>
        <dbReference type="EMBL" id="EDM49512.1"/>
    </source>
</evidence>
<dbReference type="Pfam" id="PF00403">
    <property type="entry name" value="HMA"/>
    <property type="match status" value="1"/>
</dbReference>
<dbReference type="InterPro" id="IPR036163">
    <property type="entry name" value="HMA_dom_sf"/>
</dbReference>
<dbReference type="RefSeq" id="WP_007151714.1">
    <property type="nucleotide sequence ID" value="NZ_ABCP01000001.1"/>
</dbReference>
<evidence type="ECO:0000256" key="3">
    <source>
        <dbReference type="ARBA" id="ARBA00022723"/>
    </source>
</evidence>
<dbReference type="AlphaFoldDB" id="A6EUL3"/>
<evidence type="ECO:0000256" key="7">
    <source>
        <dbReference type="ARBA" id="ARBA00023163"/>
    </source>
</evidence>
<dbReference type="PANTHER" id="PTHR30204">
    <property type="entry name" value="REDOX-CYCLING DRUG-SENSING TRANSCRIPTIONAL ACTIVATOR SOXR"/>
    <property type="match status" value="1"/>
</dbReference>
<dbReference type="InterPro" id="IPR001802">
    <property type="entry name" value="MerP/CopZ"/>
</dbReference>
<dbReference type="InterPro" id="IPR006121">
    <property type="entry name" value="HMA_dom"/>
</dbReference>
<evidence type="ECO:0000256" key="2">
    <source>
        <dbReference type="ARBA" id="ARBA00022466"/>
    </source>
</evidence>
<evidence type="ECO:0000256" key="8">
    <source>
        <dbReference type="ARBA" id="ARBA00024874"/>
    </source>
</evidence>
<dbReference type="InterPro" id="IPR009061">
    <property type="entry name" value="DNA-bd_dom_put_sf"/>
</dbReference>
<evidence type="ECO:0000256" key="1">
    <source>
        <dbReference type="ARBA" id="ARBA00017146"/>
    </source>
</evidence>
<keyword evidence="7" id="KW-0804">Transcription</keyword>
<dbReference type="GO" id="GO:0045340">
    <property type="term" value="F:mercury ion binding"/>
    <property type="evidence" value="ECO:0007669"/>
    <property type="project" value="InterPro"/>
</dbReference>
<keyword evidence="12" id="KW-1185">Reference proteome</keyword>
<dbReference type="FunFam" id="3.30.70.100:FF:000001">
    <property type="entry name" value="ATPase copper transporting beta"/>
    <property type="match status" value="1"/>
</dbReference>
<evidence type="ECO:0000256" key="5">
    <source>
        <dbReference type="ARBA" id="ARBA00023015"/>
    </source>
</evidence>
<comment type="function">
    <text evidence="8">Mediates the mercuric-dependent induction of mercury resistance operon. In the absence of mercury MerR represses transcription by binding tightly to the mer operator region; when mercury is present the dimeric complex binds a single ion and becomes a potent transcriptional activator, while remaining bound to the mer site.</text>
</comment>
<dbReference type="GO" id="GO:0003700">
    <property type="term" value="F:DNA-binding transcription factor activity"/>
    <property type="evidence" value="ECO:0007669"/>
    <property type="project" value="InterPro"/>
</dbReference>
<evidence type="ECO:0000256" key="6">
    <source>
        <dbReference type="ARBA" id="ARBA00023125"/>
    </source>
</evidence>
<dbReference type="InterPro" id="IPR047057">
    <property type="entry name" value="MerR_fam"/>
</dbReference>
<dbReference type="SMART" id="SM00422">
    <property type="entry name" value="HTH_MERR"/>
    <property type="match status" value="1"/>
</dbReference>
<dbReference type="PRINTS" id="PR00040">
    <property type="entry name" value="HTHMERR"/>
</dbReference>
<dbReference type="SUPFAM" id="SSF55008">
    <property type="entry name" value="HMA, heavy metal-associated domain"/>
    <property type="match status" value="1"/>
</dbReference>
<dbReference type="SUPFAM" id="SSF46955">
    <property type="entry name" value="Putative DNA-binding domain"/>
    <property type="match status" value="1"/>
</dbReference>
<dbReference type="CDD" id="cd04783">
    <property type="entry name" value="HTH_MerR1"/>
    <property type="match status" value="1"/>
</dbReference>
<gene>
    <name evidence="11" type="ORF">MDG893_09941</name>
</gene>
<evidence type="ECO:0000259" key="10">
    <source>
        <dbReference type="PROSITE" id="PS50937"/>
    </source>
</evidence>
<dbReference type="EMBL" id="ABCP01000001">
    <property type="protein sequence ID" value="EDM49512.1"/>
    <property type="molecule type" value="Genomic_DNA"/>
</dbReference>
<dbReference type="CDD" id="cd00371">
    <property type="entry name" value="HMA"/>
    <property type="match status" value="1"/>
</dbReference>
<keyword evidence="4" id="KW-0476">Mercury</keyword>
<keyword evidence="6" id="KW-0238">DNA-binding</keyword>
<dbReference type="PROSITE" id="PS50937">
    <property type="entry name" value="HTH_MERR_2"/>
    <property type="match status" value="1"/>
</dbReference>
<dbReference type="OrthoDB" id="9802039at2"/>
<dbReference type="Gene3D" id="1.10.1660.10">
    <property type="match status" value="1"/>
</dbReference>
<dbReference type="InterPro" id="IPR011794">
    <property type="entry name" value="MerR"/>
</dbReference>
<evidence type="ECO:0000256" key="4">
    <source>
        <dbReference type="ARBA" id="ARBA00022914"/>
    </source>
</evidence>
<dbReference type="Proteomes" id="UP000005856">
    <property type="component" value="Unassembled WGS sequence"/>
</dbReference>
<dbReference type="GO" id="GO:0046689">
    <property type="term" value="P:response to mercury ion"/>
    <property type="evidence" value="ECO:0007669"/>
    <property type="project" value="UniProtKB-KW"/>
</dbReference>
<sequence length="224" mass="24785">MTDMTIGKVADVVGVGVETIRFYERRKLIEQPSRPREGGYRIYSDATVKRLHFIRRAQELGFSLKEIAELLELRDADAPRADASNVQQRAMAKLRDVDQKIDQLRQIRQGLAALVDRCPGQGPLRCCSIFEALEQNAVPASRPTVSEEIGMQTIRLSIGGMHCHGCEEIVRHVLEQQTGVKGCSVSHESGEARVAVDESEISDEQLAEAVRGAGYSANIMNIPE</sequence>
<dbReference type="STRING" id="443152.MDG893_09941"/>
<dbReference type="eggNOG" id="COG0789">
    <property type="taxonomic scope" value="Bacteria"/>
</dbReference>
<dbReference type="PRINTS" id="PR00946">
    <property type="entry name" value="HGSCAVENGER"/>
</dbReference>
<dbReference type="Pfam" id="PF13411">
    <property type="entry name" value="MerR_1"/>
    <property type="match status" value="1"/>
</dbReference>
<organism evidence="11 12">
    <name type="scientific">Marinobacter algicola DG893</name>
    <dbReference type="NCBI Taxonomy" id="443152"/>
    <lineage>
        <taxon>Bacteria</taxon>
        <taxon>Pseudomonadati</taxon>
        <taxon>Pseudomonadota</taxon>
        <taxon>Gammaproteobacteria</taxon>
        <taxon>Pseudomonadales</taxon>
        <taxon>Marinobacteraceae</taxon>
        <taxon>Marinobacter</taxon>
    </lineage>
</organism>
<protein>
    <recommendedName>
        <fullName evidence="1">Mercuric resistance operon regulatory protein</fullName>
    </recommendedName>
</protein>
<dbReference type="InterPro" id="IPR000551">
    <property type="entry name" value="MerR-type_HTH_dom"/>
</dbReference>
<keyword evidence="2" id="KW-0475">Mercuric resistance</keyword>
<dbReference type="Gene3D" id="3.30.70.100">
    <property type="match status" value="1"/>
</dbReference>
<feature type="domain" description="HTH merR-type" evidence="10">
    <location>
        <begin position="1"/>
        <end position="73"/>
    </location>
</feature>